<dbReference type="Pfam" id="PF13403">
    <property type="entry name" value="Hint_2"/>
    <property type="match status" value="1"/>
</dbReference>
<dbReference type="OrthoDB" id="6305173at2"/>
<dbReference type="Proteomes" id="UP000316030">
    <property type="component" value="Unassembled WGS sequence"/>
</dbReference>
<proteinExistence type="predicted"/>
<name>A0A521AMQ4_9RHOB</name>
<accession>A0A521AMQ4</accession>
<evidence type="ECO:0000259" key="1">
    <source>
        <dbReference type="Pfam" id="PF13403"/>
    </source>
</evidence>
<keyword evidence="3" id="KW-1185">Reference proteome</keyword>
<evidence type="ECO:0000313" key="2">
    <source>
        <dbReference type="EMBL" id="SMO35930.1"/>
    </source>
</evidence>
<dbReference type="AlphaFoldDB" id="A0A521AMQ4"/>
<dbReference type="EMBL" id="FXTO01000001">
    <property type="protein sequence ID" value="SMO35930.1"/>
    <property type="molecule type" value="Genomic_DNA"/>
</dbReference>
<organism evidence="2 3">
    <name type="scientific">Thalassovita litoralis</name>
    <dbReference type="NCBI Taxonomy" id="1010611"/>
    <lineage>
        <taxon>Bacteria</taxon>
        <taxon>Pseudomonadati</taxon>
        <taxon>Pseudomonadota</taxon>
        <taxon>Alphaproteobacteria</taxon>
        <taxon>Rhodobacterales</taxon>
        <taxon>Roseobacteraceae</taxon>
        <taxon>Thalassovita</taxon>
    </lineage>
</organism>
<sequence>MSWIGLTDKNTALFHMAGLDSSAAPHRACAPAQLLPRGTLMLETGIPAHDRPQTLLRFHHLHPWERGLSLQSLPDGAMVLVITQGDTVSHTVLHHGLIGQGHRLRVTYVWDAPARAGHLSIKAIGTGQHYLKAVHMPVPLSLGDLQAVFQSSRNVENWGALDPEVTFLALSDRPQPVGPMPTLAPDLPILTSQGYRPLDHVERGDLIVTPTREQVPVLANLRFRAPARGSFRPVRLRAPYFGLQRNITVAPDQRLCASGSDVEFLFGSPCVLVPARHLVNGVSASYADSGPLATWHQLLLPGSHAMIGAGAKLQSLYLGRMRRHAPKVAVSLLAGYDRSRLPEHASPPYPVLRPFEAVTLVQHRAA</sequence>
<feature type="domain" description="Hedgehog/Intein (Hint)" evidence="1">
    <location>
        <begin position="183"/>
        <end position="319"/>
    </location>
</feature>
<evidence type="ECO:0000313" key="3">
    <source>
        <dbReference type="Proteomes" id="UP000316030"/>
    </source>
</evidence>
<dbReference type="InterPro" id="IPR028992">
    <property type="entry name" value="Hedgehog/Intein_dom"/>
</dbReference>
<gene>
    <name evidence="2" type="ORF">SAMN06265173_101259</name>
</gene>
<protein>
    <submittedName>
        <fullName evidence="2">Hint domain-containing protein</fullName>
    </submittedName>
</protein>
<reference evidence="2 3" key="1">
    <citation type="submission" date="2017-05" db="EMBL/GenBank/DDBJ databases">
        <authorList>
            <person name="Varghese N."/>
            <person name="Submissions S."/>
        </authorList>
    </citation>
    <scope>NUCLEOTIDE SEQUENCE [LARGE SCALE GENOMIC DNA]</scope>
    <source>
        <strain evidence="2 3">DSM 29506</strain>
    </source>
</reference>
<dbReference type="RefSeq" id="WP_142491566.1">
    <property type="nucleotide sequence ID" value="NZ_FXTO01000001.1"/>
</dbReference>